<dbReference type="EMBL" id="CSAE01000468">
    <property type="protein sequence ID" value="COW34329.1"/>
    <property type="molecule type" value="Genomic_DNA"/>
</dbReference>
<dbReference type="AlphaFoldDB" id="A0A0U0RZE9"/>
<name>A0A0U0RZE9_MYCTX</name>
<proteinExistence type="predicted"/>
<dbReference type="Proteomes" id="UP000038802">
    <property type="component" value="Unassembled WGS sequence"/>
</dbReference>
<sequence>MSSRVAFWANRIAIGLKNRTGASAVAWLERASATGPAWPIWALIAAPSACIASVSRRSPGTACGRIQIWLPQVRPPGETAQ</sequence>
<evidence type="ECO:0000313" key="1">
    <source>
        <dbReference type="EMBL" id="COW34329.1"/>
    </source>
</evidence>
<evidence type="ECO:0000313" key="2">
    <source>
        <dbReference type="Proteomes" id="UP000038802"/>
    </source>
</evidence>
<protein>
    <submittedName>
        <fullName evidence="1">Uncharacterized protein</fullName>
    </submittedName>
</protein>
<gene>
    <name evidence="1" type="ORF">ERS007703_03440</name>
</gene>
<reference evidence="2" key="1">
    <citation type="submission" date="2015-03" db="EMBL/GenBank/DDBJ databases">
        <authorList>
            <consortium name="Pathogen Informatics"/>
        </authorList>
    </citation>
    <scope>NUCLEOTIDE SEQUENCE [LARGE SCALE GENOMIC DNA]</scope>
    <source>
        <strain evidence="2">K00500041</strain>
    </source>
</reference>
<organism evidence="1 2">
    <name type="scientific">Mycobacterium tuberculosis</name>
    <dbReference type="NCBI Taxonomy" id="1773"/>
    <lineage>
        <taxon>Bacteria</taxon>
        <taxon>Bacillati</taxon>
        <taxon>Actinomycetota</taxon>
        <taxon>Actinomycetes</taxon>
        <taxon>Mycobacteriales</taxon>
        <taxon>Mycobacteriaceae</taxon>
        <taxon>Mycobacterium</taxon>
        <taxon>Mycobacterium tuberculosis complex</taxon>
    </lineage>
</organism>
<accession>A0A0U0RZE9</accession>